<dbReference type="Proteomes" id="UP000242869">
    <property type="component" value="Unassembled WGS sequence"/>
</dbReference>
<dbReference type="InterPro" id="IPR037118">
    <property type="entry name" value="Val-tRNA_synth_C_sf"/>
</dbReference>
<dbReference type="InterPro" id="IPR001412">
    <property type="entry name" value="aa-tRNA-synth_I_CS"/>
</dbReference>
<comment type="subunit">
    <text evidence="11">Monomer.</text>
</comment>
<dbReference type="InterPro" id="IPR009008">
    <property type="entry name" value="Val/Leu/Ile-tRNA-synth_edit"/>
</dbReference>
<dbReference type="SUPFAM" id="SSF46589">
    <property type="entry name" value="tRNA-binding arm"/>
    <property type="match status" value="1"/>
</dbReference>
<evidence type="ECO:0000256" key="2">
    <source>
        <dbReference type="ARBA" id="ARBA00022490"/>
    </source>
</evidence>
<comment type="similarity">
    <text evidence="10 11">Belongs to the class-I aminoacyl-tRNA synthetase family. ValS type 1 subfamily.</text>
</comment>
<dbReference type="SUPFAM" id="SSF50677">
    <property type="entry name" value="ValRS/IleRS/LeuRS editing domain"/>
    <property type="match status" value="1"/>
</dbReference>
<evidence type="ECO:0000256" key="6">
    <source>
        <dbReference type="ARBA" id="ARBA00022917"/>
    </source>
</evidence>
<accession>A0A1I5DR76</accession>
<dbReference type="GO" id="GO:0004832">
    <property type="term" value="F:valine-tRNA ligase activity"/>
    <property type="evidence" value="ECO:0007669"/>
    <property type="project" value="UniProtKB-UniRule"/>
</dbReference>
<evidence type="ECO:0000256" key="1">
    <source>
        <dbReference type="ARBA" id="ARBA00004496"/>
    </source>
</evidence>
<dbReference type="CDD" id="cd07962">
    <property type="entry name" value="Anticodon_Ia_Val"/>
    <property type="match status" value="1"/>
</dbReference>
<feature type="domain" description="Methionyl/Valyl/Leucyl/Isoleucyl-tRNA synthetase anticodon-binding" evidence="13">
    <location>
        <begin position="651"/>
        <end position="800"/>
    </location>
</feature>
<feature type="short sequence motif" description="'KMSKS' region" evidence="11">
    <location>
        <begin position="530"/>
        <end position="534"/>
    </location>
</feature>
<dbReference type="NCBIfam" id="NF004349">
    <property type="entry name" value="PRK05729.1"/>
    <property type="match status" value="1"/>
</dbReference>
<keyword evidence="4 11" id="KW-0547">Nucleotide-binding</keyword>
<keyword evidence="6 11" id="KW-0648">Protein biosynthesis</keyword>
<keyword evidence="2 11" id="KW-0963">Cytoplasm</keyword>
<evidence type="ECO:0000256" key="7">
    <source>
        <dbReference type="ARBA" id="ARBA00023054"/>
    </source>
</evidence>
<evidence type="ECO:0000313" key="15">
    <source>
        <dbReference type="EMBL" id="SFO01580.1"/>
    </source>
</evidence>
<dbReference type="Gene3D" id="3.90.740.10">
    <property type="entry name" value="Valyl/Leucyl/Isoleucyl-tRNA synthetase, editing domain"/>
    <property type="match status" value="1"/>
</dbReference>
<evidence type="ECO:0000256" key="5">
    <source>
        <dbReference type="ARBA" id="ARBA00022840"/>
    </source>
</evidence>
<dbReference type="SUPFAM" id="SSF47323">
    <property type="entry name" value="Anticodon-binding domain of a subclass of class I aminoacyl-tRNA synthetases"/>
    <property type="match status" value="1"/>
</dbReference>
<feature type="binding site" evidence="11">
    <location>
        <position position="533"/>
    </location>
    <ligand>
        <name>ATP</name>
        <dbReference type="ChEBI" id="CHEBI:30616"/>
    </ligand>
</feature>
<comment type="catalytic activity">
    <reaction evidence="9 11">
        <text>tRNA(Val) + L-valine + ATP = L-valyl-tRNA(Val) + AMP + diphosphate</text>
        <dbReference type="Rhea" id="RHEA:10704"/>
        <dbReference type="Rhea" id="RHEA-COMP:9672"/>
        <dbReference type="Rhea" id="RHEA-COMP:9708"/>
        <dbReference type="ChEBI" id="CHEBI:30616"/>
        <dbReference type="ChEBI" id="CHEBI:33019"/>
        <dbReference type="ChEBI" id="CHEBI:57762"/>
        <dbReference type="ChEBI" id="CHEBI:78442"/>
        <dbReference type="ChEBI" id="CHEBI:78537"/>
        <dbReference type="ChEBI" id="CHEBI:456215"/>
        <dbReference type="EC" id="6.1.1.9"/>
    </reaction>
</comment>
<evidence type="ECO:0000259" key="14">
    <source>
        <dbReference type="Pfam" id="PF10458"/>
    </source>
</evidence>
<name>A0A1I5DR76_9NEIS</name>
<evidence type="ECO:0000256" key="10">
    <source>
        <dbReference type="ARBA" id="ARBA00060830"/>
    </source>
</evidence>
<feature type="short sequence motif" description="'HIGH' region" evidence="11">
    <location>
        <begin position="44"/>
        <end position="54"/>
    </location>
</feature>
<reference evidence="16" key="1">
    <citation type="submission" date="2016-10" db="EMBL/GenBank/DDBJ databases">
        <authorList>
            <person name="Varghese N."/>
            <person name="Submissions S."/>
        </authorList>
    </citation>
    <scope>NUCLEOTIDE SEQUENCE [LARGE SCALE GENOMIC DNA]</scope>
    <source>
        <strain evidence="16">DSM 6150</strain>
    </source>
</reference>
<dbReference type="PANTHER" id="PTHR11946:SF93">
    <property type="entry name" value="VALINE--TRNA LIGASE, CHLOROPLASTIC_MITOCHONDRIAL 2"/>
    <property type="match status" value="1"/>
</dbReference>
<feature type="coiled-coil region" evidence="11">
    <location>
        <begin position="858"/>
        <end position="913"/>
    </location>
</feature>
<dbReference type="NCBIfam" id="TIGR00422">
    <property type="entry name" value="valS"/>
    <property type="match status" value="1"/>
</dbReference>
<feature type="domain" description="Aminoacyl-tRNA synthetase class Ia" evidence="12">
    <location>
        <begin position="16"/>
        <end position="607"/>
    </location>
</feature>
<dbReference type="FunFam" id="1.10.287.380:FF:000001">
    <property type="entry name" value="Valine--tRNA ligase"/>
    <property type="match status" value="1"/>
</dbReference>
<dbReference type="FunFam" id="3.40.50.620:FF:000078">
    <property type="entry name" value="Valine--tRNA ligase, mitochondrial"/>
    <property type="match status" value="1"/>
</dbReference>
<evidence type="ECO:0000256" key="4">
    <source>
        <dbReference type="ARBA" id="ARBA00022741"/>
    </source>
</evidence>
<dbReference type="InterPro" id="IPR014729">
    <property type="entry name" value="Rossmann-like_a/b/a_fold"/>
</dbReference>
<proteinExistence type="inferred from homology"/>
<comment type="subcellular location">
    <subcellularLocation>
        <location evidence="1 11">Cytoplasm</location>
    </subcellularLocation>
</comment>
<dbReference type="CDD" id="cd00817">
    <property type="entry name" value="ValRS_core"/>
    <property type="match status" value="1"/>
</dbReference>
<dbReference type="InterPro" id="IPR013155">
    <property type="entry name" value="M/V/L/I-tRNA-synth_anticd-bd"/>
</dbReference>
<dbReference type="InterPro" id="IPR002303">
    <property type="entry name" value="Valyl-tRNA_ligase"/>
</dbReference>
<dbReference type="Pfam" id="PF08264">
    <property type="entry name" value="Anticodon_1"/>
    <property type="match status" value="1"/>
</dbReference>
<dbReference type="Pfam" id="PF10458">
    <property type="entry name" value="Val_tRNA-synt_C"/>
    <property type="match status" value="1"/>
</dbReference>
<dbReference type="GO" id="GO:0005829">
    <property type="term" value="C:cytosol"/>
    <property type="evidence" value="ECO:0007669"/>
    <property type="project" value="TreeGrafter"/>
</dbReference>
<dbReference type="STRING" id="83765.SAMN05660284_02727"/>
<dbReference type="EMBL" id="FOVE01000027">
    <property type="protein sequence ID" value="SFO01580.1"/>
    <property type="molecule type" value="Genomic_DNA"/>
</dbReference>
<dbReference type="Gene3D" id="1.10.287.380">
    <property type="entry name" value="Valyl-tRNA synthetase, C-terminal domain"/>
    <property type="match status" value="1"/>
</dbReference>
<dbReference type="HAMAP" id="MF_02004">
    <property type="entry name" value="Val_tRNA_synth_type1"/>
    <property type="match status" value="1"/>
</dbReference>
<dbReference type="InterPro" id="IPR010978">
    <property type="entry name" value="tRNA-bd_arm"/>
</dbReference>
<dbReference type="Gene3D" id="3.40.50.620">
    <property type="entry name" value="HUPs"/>
    <property type="match status" value="2"/>
</dbReference>
<comment type="domain">
    <text evidence="11">ValRS has two distinct active sites: one for aminoacylation and one for editing. The misactivated threonine is translocated from the active site to the editing site.</text>
</comment>
<gene>
    <name evidence="11" type="primary">valS</name>
    <name evidence="15" type="ORF">SAMN05660284_02727</name>
</gene>
<keyword evidence="5 11" id="KW-0067">ATP-binding</keyword>
<dbReference type="InterPro" id="IPR033705">
    <property type="entry name" value="Anticodon_Ia_Val"/>
</dbReference>
<dbReference type="PRINTS" id="PR00986">
    <property type="entry name" value="TRNASYNTHVAL"/>
</dbReference>
<dbReference type="FunFam" id="3.90.740.10:FF:000005">
    <property type="entry name" value="Valine--tRNA ligase, mitochondrial"/>
    <property type="match status" value="1"/>
</dbReference>
<dbReference type="SUPFAM" id="SSF52374">
    <property type="entry name" value="Nucleotidylyl transferase"/>
    <property type="match status" value="1"/>
</dbReference>
<sequence>MELAKSFEPADIERRWYPQWEAAGYFKPNMLAEATSFCIQLPPPNVTGTLHMGHAFNQTIMDGLTRYHRMKGENTLWNPGTDHAGIATQIVVERQLEAQCINRHDLGRDKFIERVWEWKAESGATITRQMRRMGASVDWTREYFTMDDQCSKAVTEVFVRLFEQGLIYRGKRLVNWDPVLGTAVSDLEVVSEEEDGHMWHIKYPLADGSGELVVATTRPETMLGDVAAMVHPEDERYKHLIGKMVALPLCDREIPIIADDYVDKEFGTGVVKVTPAHDFNDYAVGQRHHLPQINIFTLTAHVNDNAPAKYRGMDRVEARKQVVADLAALDLLVDIKKHKLMVPRGDRTGAIIEPMLTDQWFVAMSKADETGKSITEKALEAAETGEVKFVPENWINTYNQWLKNIQDWCISRQLWWGHQIPAWYDEEGNIYVARTEAEAQAKAPGKTLKRDNDVLDTWFSSAIVPFSTLGWPEQTPEFKAFLPSSVLVTGFDIIFFWVARMIMMTKHFTNEVPFKHVYVHGLVRDAEGQKMSKSEGNVLDPVDLIDGIALEPLLEKRTTGLRRPETAPKVADKTKKEFPEGIPAYGTDALRFTFASLATLGRNINFDQKRCEGYRNFCNKLWNATRFVLMNVEGKDVGLDETLPLEYGFADEWIIGRLQQAEHDISLAFDTFRFDLAAQGIYEFVYEYCDWYIELSKVQMQTGNEAQQRATRRTLIRVLETILRMAHPIIPFITEELWQTVAPLAGNKTAESIMVAAWPVADLAKIKPEADAQVATLQALAFAVRNLRGEMNLSPSQKTPLFLEGGAELAQFVPYLLPLGKLSEVNIVTKLPEDDAPVAVAGQTRMMLKVEIDKAAETARLTKEIAKLEDGIGKLRAKLEKPGYIDKAPAHLVEKDKSMLAEQEEKLGKLQSQLAKLK</sequence>
<dbReference type="PANTHER" id="PTHR11946">
    <property type="entry name" value="VALYL-TRNA SYNTHETASES"/>
    <property type="match status" value="1"/>
</dbReference>
<dbReference type="AlphaFoldDB" id="A0A1I5DR76"/>
<dbReference type="PROSITE" id="PS00178">
    <property type="entry name" value="AA_TRNA_LIGASE_I"/>
    <property type="match status" value="1"/>
</dbReference>
<dbReference type="InterPro" id="IPR009080">
    <property type="entry name" value="tRNAsynth_Ia_anticodon-bd"/>
</dbReference>
<evidence type="ECO:0000313" key="16">
    <source>
        <dbReference type="Proteomes" id="UP000242869"/>
    </source>
</evidence>
<evidence type="ECO:0000256" key="11">
    <source>
        <dbReference type="HAMAP-Rule" id="MF_02004"/>
    </source>
</evidence>
<keyword evidence="3 11" id="KW-0436">Ligase</keyword>
<dbReference type="GO" id="GO:0005524">
    <property type="term" value="F:ATP binding"/>
    <property type="evidence" value="ECO:0007669"/>
    <property type="project" value="UniProtKB-UniRule"/>
</dbReference>
<dbReference type="RefSeq" id="WP_091198055.1">
    <property type="nucleotide sequence ID" value="NZ_FOVE01000027.1"/>
</dbReference>
<dbReference type="FunFam" id="1.10.730.10:FF:000009">
    <property type="entry name" value="Valine--tRNA ligase, mitochondrial"/>
    <property type="match status" value="1"/>
</dbReference>
<evidence type="ECO:0000259" key="12">
    <source>
        <dbReference type="Pfam" id="PF00133"/>
    </source>
</evidence>
<comment type="function">
    <text evidence="11">Catalyzes the attachment of valine to tRNA(Val). As ValRS can inadvertently accommodate and process structurally similar amino acids such as threonine, to avoid such errors, it has a 'posttransfer' editing activity that hydrolyzes mischarged Thr-tRNA(Val) in a tRNA-dependent manner.</text>
</comment>
<dbReference type="GO" id="GO:0006438">
    <property type="term" value="P:valyl-tRNA aminoacylation"/>
    <property type="evidence" value="ECO:0007669"/>
    <property type="project" value="UniProtKB-UniRule"/>
</dbReference>
<evidence type="ECO:0000256" key="8">
    <source>
        <dbReference type="ARBA" id="ARBA00023146"/>
    </source>
</evidence>
<keyword evidence="8 11" id="KW-0030">Aminoacyl-tRNA synthetase</keyword>
<dbReference type="GO" id="GO:0002161">
    <property type="term" value="F:aminoacyl-tRNA deacylase activity"/>
    <property type="evidence" value="ECO:0007669"/>
    <property type="project" value="InterPro"/>
</dbReference>
<comment type="domain">
    <text evidence="11">The C-terminal coiled-coil domain is crucial for aminoacylation activity.</text>
</comment>
<dbReference type="Gene3D" id="1.10.730.10">
    <property type="entry name" value="Isoleucyl-tRNA Synthetase, Domain 1"/>
    <property type="match status" value="1"/>
</dbReference>
<dbReference type="InterPro" id="IPR019499">
    <property type="entry name" value="Val-tRNA_synth_tRNA-bd"/>
</dbReference>
<evidence type="ECO:0000256" key="9">
    <source>
        <dbReference type="ARBA" id="ARBA00047552"/>
    </source>
</evidence>
<dbReference type="FunFam" id="3.40.50.620:FF:000020">
    <property type="entry name" value="Valine--tRNA ligase, mitochondrial"/>
    <property type="match status" value="1"/>
</dbReference>
<evidence type="ECO:0000259" key="13">
    <source>
        <dbReference type="Pfam" id="PF08264"/>
    </source>
</evidence>
<dbReference type="InterPro" id="IPR002300">
    <property type="entry name" value="aa-tRNA-synth_Ia"/>
</dbReference>
<organism evidence="15 16">
    <name type="scientific">Formivibrio citricus</name>
    <dbReference type="NCBI Taxonomy" id="83765"/>
    <lineage>
        <taxon>Bacteria</taxon>
        <taxon>Pseudomonadati</taxon>
        <taxon>Pseudomonadota</taxon>
        <taxon>Betaproteobacteria</taxon>
        <taxon>Neisseriales</taxon>
        <taxon>Chitinibacteraceae</taxon>
        <taxon>Formivibrio</taxon>
    </lineage>
</organism>
<keyword evidence="7 11" id="KW-0175">Coiled coil</keyword>
<evidence type="ECO:0000256" key="3">
    <source>
        <dbReference type="ARBA" id="ARBA00022598"/>
    </source>
</evidence>
<feature type="domain" description="Valyl-tRNA synthetase tRNA-binding arm" evidence="14">
    <location>
        <begin position="855"/>
        <end position="918"/>
    </location>
</feature>
<dbReference type="OrthoDB" id="9810365at2"/>
<dbReference type="EC" id="6.1.1.9" evidence="11"/>
<keyword evidence="16" id="KW-1185">Reference proteome</keyword>
<protein>
    <recommendedName>
        <fullName evidence="11">Valine--tRNA ligase</fullName>
        <ecNumber evidence="11">6.1.1.9</ecNumber>
    </recommendedName>
    <alternativeName>
        <fullName evidence="11">Valyl-tRNA synthetase</fullName>
        <shortName evidence="11">ValRS</shortName>
    </alternativeName>
</protein>
<dbReference type="Pfam" id="PF00133">
    <property type="entry name" value="tRNA-synt_1"/>
    <property type="match status" value="1"/>
</dbReference>